<dbReference type="InterPro" id="IPR001202">
    <property type="entry name" value="WW_dom"/>
</dbReference>
<accession>A0A6A6UGP9</accession>
<name>A0A6A6UGP9_9PEZI</name>
<dbReference type="PANTHER" id="PTHR24148">
    <property type="entry name" value="ANKYRIN REPEAT DOMAIN-CONTAINING PROTEIN 39 HOMOLOG-RELATED"/>
    <property type="match status" value="1"/>
</dbReference>
<dbReference type="Proteomes" id="UP000799302">
    <property type="component" value="Unassembled WGS sequence"/>
</dbReference>
<dbReference type="EMBL" id="MU004233">
    <property type="protein sequence ID" value="KAF2671445.1"/>
    <property type="molecule type" value="Genomic_DNA"/>
</dbReference>
<feature type="domain" description="Heterokaryon incompatibility" evidence="1">
    <location>
        <begin position="142"/>
        <end position="318"/>
    </location>
</feature>
<dbReference type="CDD" id="cd00201">
    <property type="entry name" value="WW"/>
    <property type="match status" value="1"/>
</dbReference>
<sequence>MPSSVDKLLSKLKIHRKAPPEDLPEYPYQPLDTSRDEIRLITLHPGKYGNPILISIHHAPLVPIPEPPGRMTIEELRETMPYGWEAHETFDGRYFFTNKDIKSSYNDGSAIRHAHWNHPDPGFDRSKYRNLGPDRSLTKVQFEALSYVWGPKDDGYYVTVIPKATITDSAARSCVKEKGKQYNIKTRSNLYKALQCMRETRRSRIFWIDAICINQADIPERSLQVRRMGDIYAFAHRVVLWTGFSDNMNSDKSTIKSLEGVSHGIVAARDGFVCIDDVNIAFSTLHRSLKNKLGTSEIRQLVEFFNSMYFWRLWIWQEMRLSTRRSIIHYGFSQIPFHTFAVAVSRIATNGKRINPALINDAGQIFQLLRSSNIDLELLQTASQRDCENPRDKIYAILGLLSPSFAQKIRPDYELPIDAVYRDCFLAHLNLTARLELPFTYCRQKGRTLTGPGWIPDFSNPPAWISAQYFSAAGSSSSETWISGELGDVLNVVGVSCTTVASIAHHADDVGGAKTTFSTLRRWYNFALGSSSSLGPIDNKDMESFCDLLLDGRVRDRVVNAFSTMTLDETRARIQPLLNLPLADTANDDQEHYSSIAAEYEYLIQGRSFLRLTDDKIGLGPEDSEPEDLVCVFLGACRPVVLRPAANGKFRIVGECDILGLRDGEALLGPLPSPWRSILGILADGFLRLGFRRHGTEEFELEDPRVDPISEPWERMDYHRERHDPKFFEKFRNKDTGEVINSDPRMLPDALRARGVNLRTFSLI</sequence>
<evidence type="ECO:0000313" key="2">
    <source>
        <dbReference type="EMBL" id="KAF2671445.1"/>
    </source>
</evidence>
<evidence type="ECO:0000259" key="1">
    <source>
        <dbReference type="Pfam" id="PF06985"/>
    </source>
</evidence>
<dbReference type="OrthoDB" id="4850726at2759"/>
<dbReference type="Pfam" id="PF06985">
    <property type="entry name" value="HET"/>
    <property type="match status" value="1"/>
</dbReference>
<dbReference type="InterPro" id="IPR052895">
    <property type="entry name" value="HetReg/Transcr_Mod"/>
</dbReference>
<dbReference type="AlphaFoldDB" id="A0A6A6UGP9"/>
<proteinExistence type="predicted"/>
<dbReference type="PANTHER" id="PTHR24148:SF64">
    <property type="entry name" value="HETEROKARYON INCOMPATIBILITY DOMAIN-CONTAINING PROTEIN"/>
    <property type="match status" value="1"/>
</dbReference>
<keyword evidence="3" id="KW-1185">Reference proteome</keyword>
<reference evidence="2" key="1">
    <citation type="journal article" date="2020" name="Stud. Mycol.">
        <title>101 Dothideomycetes genomes: a test case for predicting lifestyles and emergence of pathogens.</title>
        <authorList>
            <person name="Haridas S."/>
            <person name="Albert R."/>
            <person name="Binder M."/>
            <person name="Bloem J."/>
            <person name="Labutti K."/>
            <person name="Salamov A."/>
            <person name="Andreopoulos B."/>
            <person name="Baker S."/>
            <person name="Barry K."/>
            <person name="Bills G."/>
            <person name="Bluhm B."/>
            <person name="Cannon C."/>
            <person name="Castanera R."/>
            <person name="Culley D."/>
            <person name="Daum C."/>
            <person name="Ezra D."/>
            <person name="Gonzalez J."/>
            <person name="Henrissat B."/>
            <person name="Kuo A."/>
            <person name="Liang C."/>
            <person name="Lipzen A."/>
            <person name="Lutzoni F."/>
            <person name="Magnuson J."/>
            <person name="Mondo S."/>
            <person name="Nolan M."/>
            <person name="Ohm R."/>
            <person name="Pangilinan J."/>
            <person name="Park H.-J."/>
            <person name="Ramirez L."/>
            <person name="Alfaro M."/>
            <person name="Sun H."/>
            <person name="Tritt A."/>
            <person name="Yoshinaga Y."/>
            <person name="Zwiers L.-H."/>
            <person name="Turgeon B."/>
            <person name="Goodwin S."/>
            <person name="Spatafora J."/>
            <person name="Crous P."/>
            <person name="Grigoriev I."/>
        </authorList>
    </citation>
    <scope>NUCLEOTIDE SEQUENCE</scope>
    <source>
        <strain evidence="2">CBS 115976</strain>
    </source>
</reference>
<dbReference type="Pfam" id="PF26639">
    <property type="entry name" value="Het-6_barrel"/>
    <property type="match status" value="1"/>
</dbReference>
<evidence type="ECO:0000313" key="3">
    <source>
        <dbReference type="Proteomes" id="UP000799302"/>
    </source>
</evidence>
<gene>
    <name evidence="2" type="ORF">BT63DRAFT_217171</name>
</gene>
<organism evidence="2 3">
    <name type="scientific">Microthyrium microscopicum</name>
    <dbReference type="NCBI Taxonomy" id="703497"/>
    <lineage>
        <taxon>Eukaryota</taxon>
        <taxon>Fungi</taxon>
        <taxon>Dikarya</taxon>
        <taxon>Ascomycota</taxon>
        <taxon>Pezizomycotina</taxon>
        <taxon>Dothideomycetes</taxon>
        <taxon>Dothideomycetes incertae sedis</taxon>
        <taxon>Microthyriales</taxon>
        <taxon>Microthyriaceae</taxon>
        <taxon>Microthyrium</taxon>
    </lineage>
</organism>
<dbReference type="InterPro" id="IPR010730">
    <property type="entry name" value="HET"/>
</dbReference>
<protein>
    <recommendedName>
        <fullName evidence="1">Heterokaryon incompatibility domain-containing protein</fullName>
    </recommendedName>
</protein>